<gene>
    <name evidence="3" type="ORF">CVLEPA_LOCUS13336</name>
</gene>
<name>A0ABP0FVJ2_CLALP</name>
<feature type="domain" description="Chitin-binding type-4" evidence="2">
    <location>
        <begin position="110"/>
        <end position="175"/>
    </location>
</feature>
<sequence>MVGYALSGLINVNGHGRFIEPPSRSSLYLFAASDESLIKYKNLIQPNFDDNGLNCGGLQTQIENGGKCGVCGDFYSYPVKEYEAGGKYALGIITRYLLSFENANTKWHLPEEDNSAKGIHERKVSLPGDVNCKQCVIQWRYRAGNSWDTENGEQGLEFKEWNNWNQEEFYGCSDVEIGDDSLNLVGSETSTKGSLLTTIANIPVGTGFSKSATSATTATKENTSSSSEHPNEISPYSSKRVGF</sequence>
<feature type="region of interest" description="Disordered" evidence="1">
    <location>
        <begin position="207"/>
        <end position="243"/>
    </location>
</feature>
<dbReference type="EMBL" id="CAWYQH010000096">
    <property type="protein sequence ID" value="CAK8682692.1"/>
    <property type="molecule type" value="Genomic_DNA"/>
</dbReference>
<evidence type="ECO:0000313" key="3">
    <source>
        <dbReference type="EMBL" id="CAK8682692.1"/>
    </source>
</evidence>
<feature type="compositionally biased region" description="Low complexity" evidence="1">
    <location>
        <begin position="209"/>
        <end position="228"/>
    </location>
</feature>
<proteinExistence type="predicted"/>
<evidence type="ECO:0000256" key="1">
    <source>
        <dbReference type="SAM" id="MobiDB-lite"/>
    </source>
</evidence>
<evidence type="ECO:0000313" key="4">
    <source>
        <dbReference type="Proteomes" id="UP001642483"/>
    </source>
</evidence>
<reference evidence="3 4" key="1">
    <citation type="submission" date="2024-02" db="EMBL/GenBank/DDBJ databases">
        <authorList>
            <person name="Daric V."/>
            <person name="Darras S."/>
        </authorList>
    </citation>
    <scope>NUCLEOTIDE SEQUENCE [LARGE SCALE GENOMIC DNA]</scope>
</reference>
<protein>
    <recommendedName>
        <fullName evidence="2">Chitin-binding type-4 domain-containing protein</fullName>
    </recommendedName>
</protein>
<dbReference type="Proteomes" id="UP001642483">
    <property type="component" value="Unassembled WGS sequence"/>
</dbReference>
<organism evidence="3 4">
    <name type="scientific">Clavelina lepadiformis</name>
    <name type="common">Light-bulb sea squirt</name>
    <name type="synonym">Ascidia lepadiformis</name>
    <dbReference type="NCBI Taxonomy" id="159417"/>
    <lineage>
        <taxon>Eukaryota</taxon>
        <taxon>Metazoa</taxon>
        <taxon>Chordata</taxon>
        <taxon>Tunicata</taxon>
        <taxon>Ascidiacea</taxon>
        <taxon>Aplousobranchia</taxon>
        <taxon>Clavelinidae</taxon>
        <taxon>Clavelina</taxon>
    </lineage>
</organism>
<comment type="caution">
    <text evidence="3">The sequence shown here is derived from an EMBL/GenBank/DDBJ whole genome shotgun (WGS) entry which is preliminary data.</text>
</comment>
<evidence type="ECO:0000259" key="2">
    <source>
        <dbReference type="Pfam" id="PF03067"/>
    </source>
</evidence>
<keyword evidence="4" id="KW-1185">Reference proteome</keyword>
<dbReference type="InterPro" id="IPR004302">
    <property type="entry name" value="Cellulose/chitin-bd_N"/>
</dbReference>
<dbReference type="Pfam" id="PF03067">
    <property type="entry name" value="LPMO_10"/>
    <property type="match status" value="1"/>
</dbReference>
<accession>A0ABP0FVJ2</accession>